<dbReference type="RefSeq" id="WP_110391087.1">
    <property type="nucleotide sequence ID" value="NZ_QJKI01000013.1"/>
</dbReference>
<keyword evidence="1" id="KW-0812">Transmembrane</keyword>
<accession>A0A318KJG6</accession>
<organism evidence="2 3">
    <name type="scientific">Rivihabitans pingtungensis</name>
    <dbReference type="NCBI Taxonomy" id="1054498"/>
    <lineage>
        <taxon>Bacteria</taxon>
        <taxon>Pseudomonadati</taxon>
        <taxon>Pseudomonadota</taxon>
        <taxon>Betaproteobacteria</taxon>
        <taxon>Neisseriales</taxon>
        <taxon>Aquaspirillaceae</taxon>
        <taxon>Rivihabitans</taxon>
    </lineage>
</organism>
<reference evidence="2 3" key="1">
    <citation type="submission" date="2018-05" db="EMBL/GenBank/DDBJ databases">
        <title>Genomic Encyclopedia of Type Strains, Phase IV (KMG-IV): sequencing the most valuable type-strain genomes for metagenomic binning, comparative biology and taxonomic classification.</title>
        <authorList>
            <person name="Goeker M."/>
        </authorList>
    </citation>
    <scope>NUCLEOTIDE SEQUENCE [LARGE SCALE GENOMIC DNA]</scope>
    <source>
        <strain evidence="2 3">DSM 29661</strain>
    </source>
</reference>
<keyword evidence="3" id="KW-1185">Reference proteome</keyword>
<evidence type="ECO:0000313" key="2">
    <source>
        <dbReference type="EMBL" id="PXX78001.1"/>
    </source>
</evidence>
<dbReference type="EMBL" id="QJKI01000013">
    <property type="protein sequence ID" value="PXX78001.1"/>
    <property type="molecule type" value="Genomic_DNA"/>
</dbReference>
<gene>
    <name evidence="2" type="ORF">DFR34_11310</name>
</gene>
<keyword evidence="1" id="KW-1133">Transmembrane helix</keyword>
<name>A0A318KJG6_9NEIS</name>
<protein>
    <submittedName>
        <fullName evidence="2">Uncharacterized protein</fullName>
    </submittedName>
</protein>
<evidence type="ECO:0000256" key="1">
    <source>
        <dbReference type="SAM" id="Phobius"/>
    </source>
</evidence>
<dbReference type="Proteomes" id="UP000247555">
    <property type="component" value="Unassembled WGS sequence"/>
</dbReference>
<keyword evidence="1" id="KW-0472">Membrane</keyword>
<feature type="transmembrane region" description="Helical" evidence="1">
    <location>
        <begin position="69"/>
        <end position="89"/>
    </location>
</feature>
<evidence type="ECO:0000313" key="3">
    <source>
        <dbReference type="Proteomes" id="UP000247555"/>
    </source>
</evidence>
<comment type="caution">
    <text evidence="2">The sequence shown here is derived from an EMBL/GenBank/DDBJ whole genome shotgun (WGS) entry which is preliminary data.</text>
</comment>
<dbReference type="AlphaFoldDB" id="A0A318KJG6"/>
<sequence length="109" mass="11868">MKNLTPYILTYLHLRFMAAKAAKAIGAEGDIHNINVRKMQSTWDKSSGYSPQMLISKTRDTMELAACGALLNLVGAGSIAACIAMLLLAKHQKARYLGLPEHSNQSPPK</sequence>
<proteinExistence type="predicted"/>